<feature type="compositionally biased region" description="Polar residues" evidence="1">
    <location>
        <begin position="50"/>
        <end position="61"/>
    </location>
</feature>
<feature type="region of interest" description="Disordered" evidence="1">
    <location>
        <begin position="23"/>
        <end position="68"/>
    </location>
</feature>
<dbReference type="Proteomes" id="UP000018144">
    <property type="component" value="Unassembled WGS sequence"/>
</dbReference>
<feature type="compositionally biased region" description="Basic and acidic residues" evidence="1">
    <location>
        <begin position="33"/>
        <end position="47"/>
    </location>
</feature>
<organism evidence="2 3">
    <name type="scientific">Pyronema omphalodes (strain CBS 100304)</name>
    <name type="common">Pyronema confluens</name>
    <dbReference type="NCBI Taxonomy" id="1076935"/>
    <lineage>
        <taxon>Eukaryota</taxon>
        <taxon>Fungi</taxon>
        <taxon>Dikarya</taxon>
        <taxon>Ascomycota</taxon>
        <taxon>Pezizomycotina</taxon>
        <taxon>Pezizomycetes</taxon>
        <taxon>Pezizales</taxon>
        <taxon>Pyronemataceae</taxon>
        <taxon>Pyronema</taxon>
    </lineage>
</organism>
<name>U4LGM6_PYROM</name>
<protein>
    <submittedName>
        <fullName evidence="2">Uncharacterized protein</fullName>
    </submittedName>
</protein>
<dbReference type="EMBL" id="HF935464">
    <property type="protein sequence ID" value="CCX30682.1"/>
    <property type="molecule type" value="Genomic_DNA"/>
</dbReference>
<evidence type="ECO:0000256" key="1">
    <source>
        <dbReference type="SAM" id="MobiDB-lite"/>
    </source>
</evidence>
<dbReference type="AlphaFoldDB" id="U4LGM6"/>
<accession>U4LGM6</accession>
<reference evidence="2 3" key="1">
    <citation type="journal article" date="2013" name="PLoS Genet.">
        <title>The genome and development-dependent transcriptomes of Pyronema confluens: a window into fungal evolution.</title>
        <authorList>
            <person name="Traeger S."/>
            <person name="Altegoer F."/>
            <person name="Freitag M."/>
            <person name="Gabaldon T."/>
            <person name="Kempken F."/>
            <person name="Kumar A."/>
            <person name="Marcet-Houben M."/>
            <person name="Poggeler S."/>
            <person name="Stajich J.E."/>
            <person name="Nowrousian M."/>
        </authorList>
    </citation>
    <scope>NUCLEOTIDE SEQUENCE [LARGE SCALE GENOMIC DNA]</scope>
    <source>
        <strain evidence="3">CBS 100304</strain>
        <tissue evidence="2">Vegetative mycelium</tissue>
    </source>
</reference>
<evidence type="ECO:0000313" key="3">
    <source>
        <dbReference type="Proteomes" id="UP000018144"/>
    </source>
</evidence>
<keyword evidence="3" id="KW-1185">Reference proteome</keyword>
<sequence length="96" mass="9945">MGTLAAVGLYKDSVHPDETVVVIHNEPGTSPGQHEERPTTIHSERPATGHSGNAAGTTGTEPVTDVPEGVIKASGTVVMVENEHGLPPGVREALNF</sequence>
<gene>
    <name evidence="2" type="ORF">PCON_09021</name>
</gene>
<evidence type="ECO:0000313" key="2">
    <source>
        <dbReference type="EMBL" id="CCX30682.1"/>
    </source>
</evidence>
<proteinExistence type="predicted"/>